<feature type="non-terminal residue" evidence="1">
    <location>
        <position position="221"/>
    </location>
</feature>
<dbReference type="AlphaFoldDB" id="X1R8N7"/>
<sequence length="221" mass="25707">MGTALQLLPKIQVIDSLVFVKYPDLSKWEYKPELEGLLFFAQLIEELLFNYTIDTYKISTLNLHTLCQELDGTIFDIESGVVRDKAIKPVIEELSDKLISDPVATYLLKDIRDEYISSINKYTALAGIKVKANLLLNQLDKKYLDRTKILLEEVIVDGKRKRDIISLANSFLIELINMGYSSEFIYWESINFFFEASHPPYEIKDTLIIRDYFNIFKNEEL</sequence>
<organism evidence="1">
    <name type="scientific">marine sediment metagenome</name>
    <dbReference type="NCBI Taxonomy" id="412755"/>
    <lineage>
        <taxon>unclassified sequences</taxon>
        <taxon>metagenomes</taxon>
        <taxon>ecological metagenomes</taxon>
    </lineage>
</organism>
<comment type="caution">
    <text evidence="1">The sequence shown here is derived from an EMBL/GenBank/DDBJ whole genome shotgun (WGS) entry which is preliminary data.</text>
</comment>
<protein>
    <submittedName>
        <fullName evidence="1">Uncharacterized protein</fullName>
    </submittedName>
</protein>
<gene>
    <name evidence="1" type="ORF">S12H4_05335</name>
</gene>
<proteinExistence type="predicted"/>
<name>X1R8N7_9ZZZZ</name>
<evidence type="ECO:0000313" key="1">
    <source>
        <dbReference type="EMBL" id="GAI63401.1"/>
    </source>
</evidence>
<accession>X1R8N7</accession>
<reference evidence="1" key="1">
    <citation type="journal article" date="2014" name="Front. Microbiol.">
        <title>High frequency of phylogenetically diverse reductive dehalogenase-homologous genes in deep subseafloor sedimentary metagenomes.</title>
        <authorList>
            <person name="Kawai M."/>
            <person name="Futagami T."/>
            <person name="Toyoda A."/>
            <person name="Takaki Y."/>
            <person name="Nishi S."/>
            <person name="Hori S."/>
            <person name="Arai W."/>
            <person name="Tsubouchi T."/>
            <person name="Morono Y."/>
            <person name="Uchiyama I."/>
            <person name="Ito T."/>
            <person name="Fujiyama A."/>
            <person name="Inagaki F."/>
            <person name="Takami H."/>
        </authorList>
    </citation>
    <scope>NUCLEOTIDE SEQUENCE</scope>
    <source>
        <strain evidence="1">Expedition CK06-06</strain>
    </source>
</reference>
<dbReference type="EMBL" id="BARW01001749">
    <property type="protein sequence ID" value="GAI63401.1"/>
    <property type="molecule type" value="Genomic_DNA"/>
</dbReference>